<proteinExistence type="predicted"/>
<evidence type="ECO:0000313" key="5">
    <source>
        <dbReference type="Proteomes" id="UP001392437"/>
    </source>
</evidence>
<feature type="signal peptide" evidence="2">
    <location>
        <begin position="1"/>
        <end position="16"/>
    </location>
</feature>
<reference evidence="4 5" key="1">
    <citation type="submission" date="2023-01" db="EMBL/GenBank/DDBJ databases">
        <title>Analysis of 21 Apiospora genomes using comparative genomics revels a genus with tremendous synthesis potential of carbohydrate active enzymes and secondary metabolites.</title>
        <authorList>
            <person name="Sorensen T."/>
        </authorList>
    </citation>
    <scope>NUCLEOTIDE SEQUENCE [LARGE SCALE GENOMIC DNA]</scope>
    <source>
        <strain evidence="4 5">CBS 117206</strain>
    </source>
</reference>
<dbReference type="EMBL" id="JAQQWP010000006">
    <property type="protein sequence ID" value="KAK8114636.1"/>
    <property type="molecule type" value="Genomic_DNA"/>
</dbReference>
<keyword evidence="5" id="KW-1185">Reference proteome</keyword>
<dbReference type="InterPro" id="IPR001810">
    <property type="entry name" value="F-box_dom"/>
</dbReference>
<evidence type="ECO:0000256" key="2">
    <source>
        <dbReference type="SAM" id="SignalP"/>
    </source>
</evidence>
<feature type="domain" description="F-box" evidence="3">
    <location>
        <begin position="1"/>
        <end position="50"/>
    </location>
</feature>
<protein>
    <recommendedName>
        <fullName evidence="3">F-box domain-containing protein</fullName>
    </recommendedName>
</protein>
<accession>A0AAW0QW81</accession>
<evidence type="ECO:0000313" key="4">
    <source>
        <dbReference type="EMBL" id="KAK8114636.1"/>
    </source>
</evidence>
<name>A0AAW0QW81_9PEZI</name>
<comment type="caution">
    <text evidence="4">The sequence shown here is derived from an EMBL/GenBank/DDBJ whole genome shotgun (WGS) entry which is preliminary data.</text>
</comment>
<dbReference type="Pfam" id="PF00646">
    <property type="entry name" value="F-box"/>
    <property type="match status" value="1"/>
</dbReference>
<dbReference type="AlphaFoldDB" id="A0AAW0QW81"/>
<evidence type="ECO:0000256" key="1">
    <source>
        <dbReference type="SAM" id="MobiDB-lite"/>
    </source>
</evidence>
<sequence length="485" mass="54536">MALLLTMPLEVLLSISHYLPTADYCKLRQSCKHIEASLHSSFAKEYFSKRQFILTEFSLCALVDISRSKFAPYLTYVIIAAERPVWGRPHLTPAVDNAVEATRRGRMRQEYADHLDLISLGQDLAMLADAFAHLPNLQAVGIRDFNSRTRFRDYPQLEWRSYGANTYYQHTGLLLAKPGPGPGTFIHGPTPLNVDDWPRYEARLFTGLLHALGKSGSKPVRFEVILRQIGLFDIAFNVPRFSEPIINPVLARLETLFLDLNDDQVPAMTTSGTNCSYYFLRVFLSKVPALSTLRLNFPGSDHHRTCEFLSWLASPPTNPIRGLLDVSPPSPVLFSHLRQLDLGKASISIDVLTGLVRKYDGLQGLQFYRVSLTGTNASDSSAKINLWAKALRFFIKLETPLTSITMERVLQDHPSSHQTLEVRFNDGTQSKTWRGKDKATGLKELADSIAIDWPADNLEDDSEDESMDDEDSADELDDDEGDDNE</sequence>
<feature type="chain" id="PRO_5043519481" description="F-box domain-containing protein" evidence="2">
    <location>
        <begin position="17"/>
        <end position="485"/>
    </location>
</feature>
<feature type="region of interest" description="Disordered" evidence="1">
    <location>
        <begin position="450"/>
        <end position="485"/>
    </location>
</feature>
<dbReference type="Proteomes" id="UP001392437">
    <property type="component" value="Unassembled WGS sequence"/>
</dbReference>
<keyword evidence="2" id="KW-0732">Signal</keyword>
<organism evidence="4 5">
    <name type="scientific">Apiospora kogelbergensis</name>
    <dbReference type="NCBI Taxonomy" id="1337665"/>
    <lineage>
        <taxon>Eukaryota</taxon>
        <taxon>Fungi</taxon>
        <taxon>Dikarya</taxon>
        <taxon>Ascomycota</taxon>
        <taxon>Pezizomycotina</taxon>
        <taxon>Sordariomycetes</taxon>
        <taxon>Xylariomycetidae</taxon>
        <taxon>Amphisphaeriales</taxon>
        <taxon>Apiosporaceae</taxon>
        <taxon>Apiospora</taxon>
    </lineage>
</organism>
<evidence type="ECO:0000259" key="3">
    <source>
        <dbReference type="PROSITE" id="PS50181"/>
    </source>
</evidence>
<gene>
    <name evidence="4" type="ORF">PG999_006705</name>
</gene>
<feature type="compositionally biased region" description="Acidic residues" evidence="1">
    <location>
        <begin position="457"/>
        <end position="485"/>
    </location>
</feature>
<dbReference type="PROSITE" id="PS50181">
    <property type="entry name" value="FBOX"/>
    <property type="match status" value="1"/>
</dbReference>